<feature type="region of interest" description="Disordered" evidence="1">
    <location>
        <begin position="1"/>
        <end position="96"/>
    </location>
</feature>
<dbReference type="KEGG" id="cceu:CBR64_08910"/>
<dbReference type="Proteomes" id="UP000196228">
    <property type="component" value="Chromosome"/>
</dbReference>
<dbReference type="AlphaFoldDB" id="A0A1Y0HWQ4"/>
<feature type="compositionally biased region" description="Basic residues" evidence="1">
    <location>
        <begin position="11"/>
        <end position="32"/>
    </location>
</feature>
<sequence length="96" mass="10664">MARRPLDAPAARHRPCGQARVRRARSRAHPGRARGALTVPDADTHRPRWHGSRWAGWTTRWPPPSGGRSRPPTRVPGRTPWARSSSTSCRWGSASS</sequence>
<feature type="compositionally biased region" description="Polar residues" evidence="1">
    <location>
        <begin position="82"/>
        <end position="96"/>
    </location>
</feature>
<accession>A0A1Y0HWQ4</accession>
<evidence type="ECO:0000256" key="1">
    <source>
        <dbReference type="SAM" id="MobiDB-lite"/>
    </source>
</evidence>
<protein>
    <submittedName>
        <fullName evidence="2">Uncharacterized protein</fullName>
    </submittedName>
</protein>
<name>A0A1Y0HWQ4_CELCE</name>
<organism evidence="2 3">
    <name type="scientific">Cellulosimicrobium cellulans</name>
    <name type="common">Arthrobacter luteus</name>
    <dbReference type="NCBI Taxonomy" id="1710"/>
    <lineage>
        <taxon>Bacteria</taxon>
        <taxon>Bacillati</taxon>
        <taxon>Actinomycetota</taxon>
        <taxon>Actinomycetes</taxon>
        <taxon>Micrococcales</taxon>
        <taxon>Promicromonosporaceae</taxon>
        <taxon>Cellulosimicrobium</taxon>
    </lineage>
</organism>
<reference evidence="2 3" key="1">
    <citation type="submission" date="2017-05" db="EMBL/GenBank/DDBJ databases">
        <authorList>
            <person name="Song R."/>
            <person name="Chenine A.L."/>
            <person name="Ruprecht R.M."/>
        </authorList>
    </citation>
    <scope>NUCLEOTIDE SEQUENCE [LARGE SCALE GENOMIC DNA]</scope>
    <source>
        <strain evidence="2 3">PSBB019</strain>
    </source>
</reference>
<gene>
    <name evidence="2" type="ORF">CBR64_08910</name>
</gene>
<evidence type="ECO:0000313" key="3">
    <source>
        <dbReference type="Proteomes" id="UP000196228"/>
    </source>
</evidence>
<dbReference type="EMBL" id="CP021383">
    <property type="protein sequence ID" value="ARU51583.1"/>
    <property type="molecule type" value="Genomic_DNA"/>
</dbReference>
<feature type="compositionally biased region" description="Low complexity" evidence="1">
    <location>
        <begin position="66"/>
        <end position="81"/>
    </location>
</feature>
<proteinExistence type="predicted"/>
<evidence type="ECO:0000313" key="2">
    <source>
        <dbReference type="EMBL" id="ARU51583.1"/>
    </source>
</evidence>